<accession>A0A377G750</accession>
<dbReference type="Proteomes" id="UP000254554">
    <property type="component" value="Unassembled WGS sequence"/>
</dbReference>
<gene>
    <name evidence="1" type="ORF">NCTC11370_00523</name>
</gene>
<dbReference type="OrthoDB" id="9180348at2"/>
<dbReference type="RefSeq" id="WP_019349935.1">
    <property type="nucleotide sequence ID" value="NZ_JAPHOS010000001.1"/>
</dbReference>
<dbReference type="EMBL" id="UGGT01000001">
    <property type="protein sequence ID" value="STO20469.1"/>
    <property type="molecule type" value="Genomic_DNA"/>
</dbReference>
<dbReference type="STRING" id="1094715.GCA_000236165_01898"/>
<keyword evidence="2" id="KW-1185">Reference proteome</keyword>
<name>A0A377G750_9GAMM</name>
<dbReference type="InterPro" id="IPR007263">
    <property type="entry name" value="DCC1-like"/>
</dbReference>
<proteinExistence type="predicted"/>
<sequence>MTSSEINSNTLYLIYDDECPLCRNTAHALNIKKAVGDLVLLNARESHPMVAAAYAKGFDPDVGIVVIYGDSYYFGADAAHFLALLNSSSSTLNSIGASLFKVKPFAKLLYPVVKTLRRLFIKIKGVGAIEQNQGQPLFARVLGDDWQKLSPFMQKRFANRPYTSDMVLVKGAMTIRSSKWMNLVKPSLKMSGALIQQDGENIPVTVQFKSEPNSARYWLFAISNSNH</sequence>
<dbReference type="Pfam" id="PF04134">
    <property type="entry name" value="DCC1-like"/>
    <property type="match status" value="1"/>
</dbReference>
<organism evidence="1 2">
    <name type="scientific">Fluoribacter dumoffii</name>
    <dbReference type="NCBI Taxonomy" id="463"/>
    <lineage>
        <taxon>Bacteria</taxon>
        <taxon>Pseudomonadati</taxon>
        <taxon>Pseudomonadota</taxon>
        <taxon>Gammaproteobacteria</taxon>
        <taxon>Legionellales</taxon>
        <taxon>Legionellaceae</taxon>
        <taxon>Fluoribacter</taxon>
    </lineage>
</organism>
<dbReference type="GeneID" id="93294415"/>
<dbReference type="AlphaFoldDB" id="A0A377G750"/>
<evidence type="ECO:0008006" key="3">
    <source>
        <dbReference type="Google" id="ProtNLM"/>
    </source>
</evidence>
<dbReference type="GO" id="GO:0015035">
    <property type="term" value="F:protein-disulfide reductase activity"/>
    <property type="evidence" value="ECO:0007669"/>
    <property type="project" value="InterPro"/>
</dbReference>
<evidence type="ECO:0000313" key="2">
    <source>
        <dbReference type="Proteomes" id="UP000254554"/>
    </source>
</evidence>
<reference evidence="1 2" key="1">
    <citation type="submission" date="2018-06" db="EMBL/GenBank/DDBJ databases">
        <authorList>
            <consortium name="Pathogen Informatics"/>
            <person name="Doyle S."/>
        </authorList>
    </citation>
    <scope>NUCLEOTIDE SEQUENCE [LARGE SCALE GENOMIC DNA]</scope>
    <source>
        <strain evidence="1 2">NCTC11370</strain>
    </source>
</reference>
<evidence type="ECO:0000313" key="1">
    <source>
        <dbReference type="EMBL" id="STO20469.1"/>
    </source>
</evidence>
<protein>
    <recommendedName>
        <fullName evidence="3">DUF393 domain-containing protein</fullName>
    </recommendedName>
</protein>